<reference evidence="3" key="1">
    <citation type="journal article" date="2019" name="Int. J. Syst. Evol. Microbiol.">
        <title>The Global Catalogue of Microorganisms (GCM) 10K type strain sequencing project: providing services to taxonomists for standard genome sequencing and annotation.</title>
        <authorList>
            <consortium name="The Broad Institute Genomics Platform"/>
            <consortium name="The Broad Institute Genome Sequencing Center for Infectious Disease"/>
            <person name="Wu L."/>
            <person name="Ma J."/>
        </authorList>
    </citation>
    <scope>NUCLEOTIDE SEQUENCE [LARGE SCALE GENOMIC DNA]</scope>
    <source>
        <strain evidence="3">KCTC 52127</strain>
    </source>
</reference>
<organism evidence="2 3">
    <name type="scientific">Pseudotenacibaculum haliotis</name>
    <dbReference type="NCBI Taxonomy" id="1862138"/>
    <lineage>
        <taxon>Bacteria</taxon>
        <taxon>Pseudomonadati</taxon>
        <taxon>Bacteroidota</taxon>
        <taxon>Flavobacteriia</taxon>
        <taxon>Flavobacteriales</taxon>
        <taxon>Flavobacteriaceae</taxon>
        <taxon>Pseudotenacibaculum</taxon>
    </lineage>
</organism>
<keyword evidence="3" id="KW-1185">Reference proteome</keyword>
<evidence type="ECO:0008006" key="4">
    <source>
        <dbReference type="Google" id="ProtNLM"/>
    </source>
</evidence>
<keyword evidence="1" id="KW-1133">Transmembrane helix</keyword>
<evidence type="ECO:0000313" key="3">
    <source>
        <dbReference type="Proteomes" id="UP001597508"/>
    </source>
</evidence>
<keyword evidence="1" id="KW-0472">Membrane</keyword>
<comment type="caution">
    <text evidence="2">The sequence shown here is derived from an EMBL/GenBank/DDBJ whole genome shotgun (WGS) entry which is preliminary data.</text>
</comment>
<proteinExistence type="predicted"/>
<gene>
    <name evidence="2" type="ORF">ACFSRZ_00510</name>
</gene>
<dbReference type="EMBL" id="JBHULH010000001">
    <property type="protein sequence ID" value="MFD2565828.1"/>
    <property type="molecule type" value="Genomic_DNA"/>
</dbReference>
<sequence length="164" mass="18987">MEKLLEGLISTPVIVVAVIGVLGNWLVYQLNKRKEIAQREQQFLLENLKGFWEKQSNLYSEALKVSSVLVFTEDIASDEFTSNYKRFWELYWSELPTCESYEVELAMVKIGEKIKQKASGKAVKEMGKELYGLSTAIRDSSLLLEYSEVLRARIKKDVRKRVDR</sequence>
<protein>
    <recommendedName>
        <fullName evidence="4">DUF4760 domain-containing protein</fullName>
    </recommendedName>
</protein>
<feature type="transmembrane region" description="Helical" evidence="1">
    <location>
        <begin position="12"/>
        <end position="30"/>
    </location>
</feature>
<evidence type="ECO:0000313" key="2">
    <source>
        <dbReference type="EMBL" id="MFD2565828.1"/>
    </source>
</evidence>
<accession>A0ABW5LPH3</accession>
<dbReference type="Proteomes" id="UP001597508">
    <property type="component" value="Unassembled WGS sequence"/>
</dbReference>
<keyword evidence="1" id="KW-0812">Transmembrane</keyword>
<name>A0ABW5LPH3_9FLAO</name>
<evidence type="ECO:0000256" key="1">
    <source>
        <dbReference type="SAM" id="Phobius"/>
    </source>
</evidence>
<dbReference type="RefSeq" id="WP_379664554.1">
    <property type="nucleotide sequence ID" value="NZ_JBHULH010000001.1"/>
</dbReference>